<dbReference type="EMBL" id="MK072067">
    <property type="protein sequence ID" value="AYV77847.1"/>
    <property type="molecule type" value="Genomic_DNA"/>
</dbReference>
<evidence type="ECO:0008006" key="2">
    <source>
        <dbReference type="Google" id="ProtNLM"/>
    </source>
</evidence>
<proteinExistence type="predicted"/>
<reference evidence="1" key="1">
    <citation type="submission" date="2018-10" db="EMBL/GenBank/DDBJ databases">
        <title>Hidden diversity of soil giant viruses.</title>
        <authorList>
            <person name="Schulz F."/>
            <person name="Alteio L."/>
            <person name="Goudeau D."/>
            <person name="Ryan E.M."/>
            <person name="Malmstrom R.R."/>
            <person name="Blanchard J."/>
            <person name="Woyke T."/>
        </authorList>
    </citation>
    <scope>NUCLEOTIDE SEQUENCE</scope>
    <source>
        <strain evidence="1">EDV1</strain>
    </source>
</reference>
<evidence type="ECO:0000313" key="1">
    <source>
        <dbReference type="EMBL" id="AYV77847.1"/>
    </source>
</evidence>
<organism evidence="1">
    <name type="scientific">Edafosvirus sp</name>
    <dbReference type="NCBI Taxonomy" id="2487765"/>
    <lineage>
        <taxon>Viruses</taxon>
        <taxon>Varidnaviria</taxon>
        <taxon>Bamfordvirae</taxon>
        <taxon>Nucleocytoviricota</taxon>
        <taxon>Megaviricetes</taxon>
        <taxon>Imitervirales</taxon>
        <taxon>Mimiviridae</taxon>
        <taxon>Klosneuvirinae</taxon>
    </lineage>
</organism>
<dbReference type="Gene3D" id="3.80.10.10">
    <property type="entry name" value="Ribonuclease Inhibitor"/>
    <property type="match status" value="1"/>
</dbReference>
<dbReference type="SUPFAM" id="SSF52047">
    <property type="entry name" value="RNI-like"/>
    <property type="match status" value="1"/>
</dbReference>
<name>A0A3G4ZSH6_9VIRU</name>
<gene>
    <name evidence="1" type="ORF">Edafosvirus2_26</name>
</gene>
<accession>A0A3G4ZSH6</accession>
<sequence length="431" mass="50838">MHKFTIFKYINDHKLEDTTSLQNNLNSILNDNKIKNICYELSNEFTDDTLKFIFESKIDNDNIPVNNKSIEIMIRTDFIMDIYGKLFLDDQKIDMLSNFLTNNKMITEIILHNLQINNYDKINKLFFDNKQISKIKLLGNKELSYGDIFKNIKLDYLEIESMQSSRFIDSLANVLLYKNICSINLHLVWYDDFTIDSFNILRKAFDCTTSLTTLTMDCWPLGIGNYRVECFYESKNKSVKNLIIKNCNKTDLINNFILRNQLNSLSVTYINPKIIETIINTSSIQFLILKINWTIESNHIEYLNSLKKLILFNTSITHLDLDFDWKSIPNKEIYTAFSKNQTITHLNLSQVPSNYQCRTLLDSIEKSVTMEYISLDNNYSGINNRYWQKIVQAGVRIRKLKMQYAKHKLLEMTNHQIFPMINIINQYIFDE</sequence>
<protein>
    <recommendedName>
        <fullName evidence="2">Leucine-rich repeat protein</fullName>
    </recommendedName>
</protein>
<dbReference type="InterPro" id="IPR032675">
    <property type="entry name" value="LRR_dom_sf"/>
</dbReference>